<name>A0A183DZQ0_9BILA</name>
<evidence type="ECO:0000313" key="6">
    <source>
        <dbReference type="WBParaSite" id="GPUH_0001420901-mRNA-1"/>
    </source>
</evidence>
<keyword evidence="3 4" id="KW-0408">Iron</keyword>
<dbReference type="SUPFAM" id="SSF55856">
    <property type="entry name" value="Cytochrome b5-like heme/steroid binding domain"/>
    <property type="match status" value="2"/>
</dbReference>
<sequence length="326" mass="37017">LAPSETGRTRVVLRPGRSLMDWIRLTASRSTAARVKSGIDHVELSKHANVNDCWTLLGDQVYDVTEYLSFHPGGVDELMRAAGTDATELFNEYHAWVYDVTEYLSFHPGGVDELMRAAGTDATELFNEYHAWVNYETMLKTCLVGTFNGDRSLLRNAKPLGTGDEKAGSGKGVNFETAEIRASMSSDGQLRLHCAKWSELRDENVSLEFREKILRLLLHFSNGTSCSLHWTYMPETIFDGLSVTVRDDTIMLHIQQNNIIDTSILRRWTTGSYCANSAREYRNCEICEMHEITHDTRLFVLRMQPFCRLMVPVGHHVYLRICINGN</sequence>
<dbReference type="WBParaSite" id="GPUH_0001420901-mRNA-1">
    <property type="protein sequence ID" value="GPUH_0001420901-mRNA-1"/>
    <property type="gene ID" value="GPUH_0001420901"/>
</dbReference>
<dbReference type="GO" id="GO:0006801">
    <property type="term" value="P:superoxide metabolic process"/>
    <property type="evidence" value="ECO:0007669"/>
    <property type="project" value="TreeGrafter"/>
</dbReference>
<keyword evidence="1 4" id="KW-0349">Heme</keyword>
<feature type="domain" description="Cytochrome b5 heme-binding" evidence="5">
    <location>
        <begin position="43"/>
        <end position="130"/>
    </location>
</feature>
<dbReference type="InterPro" id="IPR051872">
    <property type="entry name" value="Cytochrome_b5/Flavoprotein_Rdt"/>
</dbReference>
<evidence type="ECO:0000256" key="1">
    <source>
        <dbReference type="ARBA" id="ARBA00022617"/>
    </source>
</evidence>
<dbReference type="Pfam" id="PF00173">
    <property type="entry name" value="Cyt-b5"/>
    <property type="match status" value="1"/>
</dbReference>
<dbReference type="PROSITE" id="PS50255">
    <property type="entry name" value="CYTOCHROME_B5_2"/>
    <property type="match status" value="1"/>
</dbReference>
<dbReference type="InterPro" id="IPR036400">
    <property type="entry name" value="Cyt_B5-like_heme/steroid_sf"/>
</dbReference>
<comment type="similarity">
    <text evidence="4">Belongs to the cytochrome b5 family.</text>
</comment>
<evidence type="ECO:0000256" key="4">
    <source>
        <dbReference type="RuleBase" id="RU362121"/>
    </source>
</evidence>
<protein>
    <submittedName>
        <fullName evidence="6">Cytochrome b5 heme-binding domain-containing protein</fullName>
    </submittedName>
</protein>
<reference evidence="6" key="1">
    <citation type="submission" date="2016-06" db="UniProtKB">
        <authorList>
            <consortium name="WormBaseParasite"/>
        </authorList>
    </citation>
    <scope>IDENTIFICATION</scope>
</reference>
<evidence type="ECO:0000256" key="3">
    <source>
        <dbReference type="ARBA" id="ARBA00023004"/>
    </source>
</evidence>
<dbReference type="SMART" id="SM01117">
    <property type="entry name" value="Cyt-b5"/>
    <property type="match status" value="2"/>
</dbReference>
<dbReference type="InterPro" id="IPR001199">
    <property type="entry name" value="Cyt_B5-like_heme/steroid-bd"/>
</dbReference>
<dbReference type="GO" id="GO:0046872">
    <property type="term" value="F:metal ion binding"/>
    <property type="evidence" value="ECO:0007669"/>
    <property type="project" value="UniProtKB-UniRule"/>
</dbReference>
<organism evidence="6">
    <name type="scientific">Gongylonema pulchrum</name>
    <dbReference type="NCBI Taxonomy" id="637853"/>
    <lineage>
        <taxon>Eukaryota</taxon>
        <taxon>Metazoa</taxon>
        <taxon>Ecdysozoa</taxon>
        <taxon>Nematoda</taxon>
        <taxon>Chromadorea</taxon>
        <taxon>Rhabditida</taxon>
        <taxon>Spirurina</taxon>
        <taxon>Spiruromorpha</taxon>
        <taxon>Spiruroidea</taxon>
        <taxon>Gongylonematidae</taxon>
        <taxon>Gongylonema</taxon>
    </lineage>
</organism>
<dbReference type="GO" id="GO:0005783">
    <property type="term" value="C:endoplasmic reticulum"/>
    <property type="evidence" value="ECO:0007669"/>
    <property type="project" value="TreeGrafter"/>
</dbReference>
<dbReference type="Gene3D" id="2.40.30.10">
    <property type="entry name" value="Translation factors"/>
    <property type="match status" value="1"/>
</dbReference>
<dbReference type="Gene3D" id="3.10.120.10">
    <property type="entry name" value="Cytochrome b5-like heme/steroid binding domain"/>
    <property type="match status" value="2"/>
</dbReference>
<dbReference type="GO" id="GO:0004128">
    <property type="term" value="F:cytochrome-b5 reductase activity, acting on NAD(P)H"/>
    <property type="evidence" value="ECO:0007669"/>
    <property type="project" value="TreeGrafter"/>
</dbReference>
<evidence type="ECO:0000259" key="5">
    <source>
        <dbReference type="PROSITE" id="PS50255"/>
    </source>
</evidence>
<evidence type="ECO:0000256" key="2">
    <source>
        <dbReference type="ARBA" id="ARBA00022723"/>
    </source>
</evidence>
<dbReference type="AlphaFoldDB" id="A0A183DZQ0"/>
<dbReference type="PANTHER" id="PTHR46237">
    <property type="entry name" value="CYTOCHROME B5 REDUCTASE 4 FAMILY MEMBER"/>
    <property type="match status" value="1"/>
</dbReference>
<proteinExistence type="inferred from homology"/>
<keyword evidence="2 4" id="KW-0479">Metal-binding</keyword>
<dbReference type="PANTHER" id="PTHR46237:SF1">
    <property type="entry name" value="CYTOCHROME B5 REDUCTASE 4"/>
    <property type="match status" value="1"/>
</dbReference>
<dbReference type="PRINTS" id="PR00363">
    <property type="entry name" value="CYTOCHROMEB5"/>
</dbReference>
<dbReference type="InterPro" id="IPR018506">
    <property type="entry name" value="Cyt_B5_heme-BS"/>
</dbReference>
<dbReference type="GO" id="GO:0020037">
    <property type="term" value="F:heme binding"/>
    <property type="evidence" value="ECO:0007669"/>
    <property type="project" value="UniProtKB-UniRule"/>
</dbReference>
<dbReference type="PROSITE" id="PS00191">
    <property type="entry name" value="CYTOCHROME_B5_1"/>
    <property type="match status" value="2"/>
</dbReference>
<accession>A0A183DZQ0</accession>